<accession>A0ABU0FK70</accession>
<gene>
    <name evidence="3" type="ORF">J3R73_004306</name>
</gene>
<evidence type="ECO:0000256" key="1">
    <source>
        <dbReference type="SAM" id="MobiDB-lite"/>
    </source>
</evidence>
<evidence type="ECO:0000313" key="4">
    <source>
        <dbReference type="Proteomes" id="UP001237448"/>
    </source>
</evidence>
<dbReference type="InterPro" id="IPR036953">
    <property type="entry name" value="GreA/GreB_C_sf"/>
</dbReference>
<dbReference type="PROSITE" id="PS00830">
    <property type="entry name" value="GREAB_2"/>
    <property type="match status" value="1"/>
</dbReference>
<reference evidence="3 4" key="1">
    <citation type="submission" date="2023-07" db="EMBL/GenBank/DDBJ databases">
        <title>Genomic Encyclopedia of Type Strains, Phase IV (KMG-IV): sequencing the most valuable type-strain genomes for metagenomic binning, comparative biology and taxonomic classification.</title>
        <authorList>
            <person name="Goeker M."/>
        </authorList>
    </citation>
    <scope>NUCLEOTIDE SEQUENCE [LARGE SCALE GENOMIC DNA]</scope>
    <source>
        <strain evidence="3 4">DSM 5896</strain>
    </source>
</reference>
<comment type="caution">
    <text evidence="3">The sequence shown here is derived from an EMBL/GenBank/DDBJ whole genome shotgun (WGS) entry which is preliminary data.</text>
</comment>
<dbReference type="EMBL" id="JAUSVK010000001">
    <property type="protein sequence ID" value="MDQ0394514.1"/>
    <property type="molecule type" value="Genomic_DNA"/>
</dbReference>
<proteinExistence type="predicted"/>
<evidence type="ECO:0000259" key="2">
    <source>
        <dbReference type="Pfam" id="PF01272"/>
    </source>
</evidence>
<dbReference type="PANTHER" id="PTHR30437">
    <property type="entry name" value="TRANSCRIPTION ELONGATION FACTOR GREA"/>
    <property type="match status" value="1"/>
</dbReference>
<dbReference type="InterPro" id="IPR001437">
    <property type="entry name" value="Tscrpt_elong_fac_GreA/B_C"/>
</dbReference>
<feature type="domain" description="Transcription elongation factor GreA/GreB C-terminal" evidence="2">
    <location>
        <begin position="90"/>
        <end position="145"/>
    </location>
</feature>
<dbReference type="InterPro" id="IPR018151">
    <property type="entry name" value="TF_GreA/GreB_CS"/>
</dbReference>
<organism evidence="3 4">
    <name type="scientific">Labrys monachus</name>
    <dbReference type="NCBI Taxonomy" id="217067"/>
    <lineage>
        <taxon>Bacteria</taxon>
        <taxon>Pseudomonadati</taxon>
        <taxon>Pseudomonadota</taxon>
        <taxon>Alphaproteobacteria</taxon>
        <taxon>Hyphomicrobiales</taxon>
        <taxon>Xanthobacteraceae</taxon>
        <taxon>Labrys</taxon>
    </lineage>
</organism>
<dbReference type="InterPro" id="IPR023459">
    <property type="entry name" value="Tscrpt_elong_fac_GreA/B_fam"/>
</dbReference>
<dbReference type="Gene3D" id="3.10.50.30">
    <property type="entry name" value="Transcription elongation factor, GreA/GreB, C-terminal domain"/>
    <property type="match status" value="1"/>
</dbReference>
<dbReference type="Proteomes" id="UP001237448">
    <property type="component" value="Unassembled WGS sequence"/>
</dbReference>
<evidence type="ECO:0000313" key="3">
    <source>
        <dbReference type="EMBL" id="MDQ0394514.1"/>
    </source>
</evidence>
<dbReference type="PANTHER" id="PTHR30437:SF6">
    <property type="entry name" value="TRANSCRIPTION ELONGATION FACTOR GREB"/>
    <property type="match status" value="1"/>
</dbReference>
<name>A0ABU0FK70_9HYPH</name>
<dbReference type="RefSeq" id="WP_307431681.1">
    <property type="nucleotide sequence ID" value="NZ_JAUSVK010000001.1"/>
</dbReference>
<sequence>MSRAFTQDGQEGEGAGVLPERPVSAERNLVTGRGLALIEAELRHFRAAFASAEAAADRTAMGNAARDIRYWAARRATAERVAAIGSNAGIRFGMAVTLQYGDGRKVVWRIVGEDEADAAAGRISHASPLARALYGKDIGEEVRLGPQKAEIVAIDTSEEDAGASGAALME</sequence>
<feature type="region of interest" description="Disordered" evidence="1">
    <location>
        <begin position="1"/>
        <end position="20"/>
    </location>
</feature>
<dbReference type="Pfam" id="PF01272">
    <property type="entry name" value="GreA_GreB"/>
    <property type="match status" value="1"/>
</dbReference>
<dbReference type="SUPFAM" id="SSF54534">
    <property type="entry name" value="FKBP-like"/>
    <property type="match status" value="1"/>
</dbReference>
<protein>
    <submittedName>
        <fullName evidence="3">Transcription elongation GreA/GreB family factor</fullName>
    </submittedName>
</protein>
<keyword evidence="4" id="KW-1185">Reference proteome</keyword>